<dbReference type="EC" id="3.4.21.-" evidence="14"/>
<evidence type="ECO:0000256" key="8">
    <source>
        <dbReference type="ARBA" id="ARBA00022801"/>
    </source>
</evidence>
<evidence type="ECO:0000256" key="1">
    <source>
        <dbReference type="ARBA" id="ARBA00003258"/>
    </source>
</evidence>
<dbReference type="CDD" id="cd00190">
    <property type="entry name" value="Tryp_SPc"/>
    <property type="match status" value="1"/>
</dbReference>
<evidence type="ECO:0000256" key="6">
    <source>
        <dbReference type="ARBA" id="ARBA00022670"/>
    </source>
</evidence>
<dbReference type="InterPro" id="IPR009003">
    <property type="entry name" value="Peptidase_S1_PA"/>
</dbReference>
<dbReference type="PROSITE" id="PS50240">
    <property type="entry name" value="TRYPSIN_DOM"/>
    <property type="match status" value="1"/>
</dbReference>
<dbReference type="PANTHER" id="PTHR24271">
    <property type="entry name" value="KALLIKREIN-RELATED"/>
    <property type="match status" value="1"/>
</dbReference>
<keyword evidence="10" id="KW-1015">Disulfide bond</keyword>
<name>A0A2I7YS20_CROAT</name>
<dbReference type="InterPro" id="IPR043504">
    <property type="entry name" value="Peptidase_S1_PA_chymotrypsin"/>
</dbReference>
<evidence type="ECO:0000256" key="9">
    <source>
        <dbReference type="ARBA" id="ARBA00022825"/>
    </source>
</evidence>
<dbReference type="Pfam" id="PF00089">
    <property type="entry name" value="Trypsin"/>
    <property type="match status" value="1"/>
</dbReference>
<keyword evidence="6 11" id="KW-0645">Protease</keyword>
<organism evidence="14">
    <name type="scientific">Crotalus atrox</name>
    <name type="common">Western diamondback rattlesnake</name>
    <dbReference type="NCBI Taxonomy" id="8730"/>
    <lineage>
        <taxon>Eukaryota</taxon>
        <taxon>Metazoa</taxon>
        <taxon>Chordata</taxon>
        <taxon>Craniata</taxon>
        <taxon>Vertebrata</taxon>
        <taxon>Euteleostomi</taxon>
        <taxon>Lepidosauria</taxon>
        <taxon>Squamata</taxon>
        <taxon>Bifurcata</taxon>
        <taxon>Unidentata</taxon>
        <taxon>Episquamata</taxon>
        <taxon>Toxicofera</taxon>
        <taxon>Serpentes</taxon>
        <taxon>Colubroidea</taxon>
        <taxon>Viperidae</taxon>
        <taxon>Crotalinae</taxon>
        <taxon>Crotalus</taxon>
    </lineage>
</organism>
<dbReference type="FunFam" id="2.40.10.10:FF:000158">
    <property type="entry name" value="Thrombin-like enzyme saxthrombin"/>
    <property type="match status" value="1"/>
</dbReference>
<evidence type="ECO:0000256" key="11">
    <source>
        <dbReference type="RuleBase" id="RU363034"/>
    </source>
</evidence>
<dbReference type="GO" id="GO:0004252">
    <property type="term" value="F:serine-type endopeptidase activity"/>
    <property type="evidence" value="ECO:0007669"/>
    <property type="project" value="InterPro"/>
</dbReference>
<accession>A0A2I7YS20</accession>
<evidence type="ECO:0000256" key="7">
    <source>
        <dbReference type="ARBA" id="ARBA00022729"/>
    </source>
</evidence>
<feature type="signal peptide" evidence="12">
    <location>
        <begin position="1"/>
        <end position="18"/>
    </location>
</feature>
<keyword evidence="7 12" id="KW-0732">Signal</keyword>
<dbReference type="AlphaFoldDB" id="A0A2I7YS20"/>
<dbReference type="SMART" id="SM00020">
    <property type="entry name" value="Tryp_SPc"/>
    <property type="match status" value="1"/>
</dbReference>
<comment type="similarity">
    <text evidence="3">Belongs to the peptidase S1 family. Snake venom subfamily.</text>
</comment>
<keyword evidence="8 11" id="KW-0378">Hydrolase</keyword>
<dbReference type="PANTHER" id="PTHR24271:SF47">
    <property type="entry name" value="KALLIKREIN-1"/>
    <property type="match status" value="1"/>
</dbReference>
<dbReference type="FunFam" id="2.40.10.10:FF:000153">
    <property type="entry name" value="Venom plasminogen activator TSV-PA"/>
    <property type="match status" value="1"/>
</dbReference>
<evidence type="ECO:0000256" key="4">
    <source>
        <dbReference type="ARBA" id="ARBA00011245"/>
    </source>
</evidence>
<dbReference type="Gene3D" id="2.40.10.10">
    <property type="entry name" value="Trypsin-like serine proteases"/>
    <property type="match status" value="2"/>
</dbReference>
<dbReference type="GO" id="GO:0030141">
    <property type="term" value="C:secretory granule"/>
    <property type="evidence" value="ECO:0007669"/>
    <property type="project" value="TreeGrafter"/>
</dbReference>
<evidence type="ECO:0000256" key="12">
    <source>
        <dbReference type="SAM" id="SignalP"/>
    </source>
</evidence>
<dbReference type="InterPro" id="IPR018114">
    <property type="entry name" value="TRYPSIN_HIS"/>
</dbReference>
<keyword evidence="5" id="KW-0964">Secreted</keyword>
<evidence type="ECO:0000313" key="14">
    <source>
        <dbReference type="EMBL" id="AUS82480.1"/>
    </source>
</evidence>
<sequence>MVLIRVLANLLILQLSYSKSLDNGAKAQKSSELVVGGDECNINEHRSLVVFFNSSSFLCAGTLINQEWVLTAAHCDSKNFQMLFGVHSKKILNEDEQTRDPKEKFICPNKKKDDEKDKDIMLIRLDRPVSNSEHIAPLSLPSSPPSVGSVCRIMGWGIISPTKETYPDVPHCANINLLEYEVCRAAYPELLATSRILCAGILEGGKDACGGDSGGPLICNGEIQGIVSGGGHPCGQVLNPGFYTKVFDYIDWIQSIIAGNTDATCPT</sequence>
<dbReference type="GO" id="GO:0006508">
    <property type="term" value="P:proteolysis"/>
    <property type="evidence" value="ECO:0007669"/>
    <property type="project" value="UniProtKB-KW"/>
</dbReference>
<comment type="subunit">
    <text evidence="4">Monomer.</text>
</comment>
<evidence type="ECO:0000256" key="5">
    <source>
        <dbReference type="ARBA" id="ARBA00022525"/>
    </source>
</evidence>
<evidence type="ECO:0000256" key="3">
    <source>
        <dbReference type="ARBA" id="ARBA00009228"/>
    </source>
</evidence>
<evidence type="ECO:0000256" key="2">
    <source>
        <dbReference type="ARBA" id="ARBA00004613"/>
    </source>
</evidence>
<proteinExistence type="evidence at transcript level"/>
<dbReference type="EMBL" id="MF974446">
    <property type="protein sequence ID" value="AUS82480.1"/>
    <property type="molecule type" value="mRNA"/>
</dbReference>
<dbReference type="InterPro" id="IPR033116">
    <property type="entry name" value="TRYPSIN_SER"/>
</dbReference>
<dbReference type="GO" id="GO:0005576">
    <property type="term" value="C:extracellular region"/>
    <property type="evidence" value="ECO:0007669"/>
    <property type="project" value="UniProtKB-SubCell"/>
</dbReference>
<dbReference type="PRINTS" id="PR00722">
    <property type="entry name" value="CHYMOTRYPSIN"/>
</dbReference>
<dbReference type="PROSITE" id="PS00134">
    <property type="entry name" value="TRYPSIN_HIS"/>
    <property type="match status" value="1"/>
</dbReference>
<reference evidence="14" key="1">
    <citation type="journal article" date="2018" name="Mol. Biol. Evol.">
        <title>A single mutation unlocks cascading exaptations in the origin of a potent pitviper neurotoxin.</title>
        <authorList>
            <person name="Whittington A.C."/>
            <person name="Mason A.J."/>
            <person name="Rokyta D.R."/>
        </authorList>
    </citation>
    <scope>NUCLEOTIDE SEQUENCE</scope>
    <source>
        <tissue evidence="14">Venom gland</tissue>
    </source>
</reference>
<feature type="chain" id="PRO_5014377279" evidence="12">
    <location>
        <begin position="19"/>
        <end position="267"/>
    </location>
</feature>
<comment type="subcellular location">
    <subcellularLocation>
        <location evidence="2">Secreted</location>
    </subcellularLocation>
</comment>
<evidence type="ECO:0000256" key="10">
    <source>
        <dbReference type="ARBA" id="ARBA00023157"/>
    </source>
</evidence>
<dbReference type="SUPFAM" id="SSF50494">
    <property type="entry name" value="Trypsin-like serine proteases"/>
    <property type="match status" value="1"/>
</dbReference>
<keyword evidence="9 11" id="KW-0720">Serine protease</keyword>
<dbReference type="PROSITE" id="PS00135">
    <property type="entry name" value="TRYPSIN_SER"/>
    <property type="match status" value="1"/>
</dbReference>
<evidence type="ECO:0000259" key="13">
    <source>
        <dbReference type="PROSITE" id="PS50240"/>
    </source>
</evidence>
<dbReference type="InterPro" id="IPR001254">
    <property type="entry name" value="Trypsin_dom"/>
</dbReference>
<comment type="function">
    <text evidence="1">Snake venom serine protease that may act in the hemostasis system of the prey.</text>
</comment>
<feature type="domain" description="Peptidase S1" evidence="13">
    <location>
        <begin position="34"/>
        <end position="258"/>
    </location>
</feature>
<dbReference type="GO" id="GO:0035821">
    <property type="term" value="P:modulation of process of another organism"/>
    <property type="evidence" value="ECO:0007669"/>
    <property type="project" value="UniProtKB-ARBA"/>
</dbReference>
<protein>
    <submittedName>
        <fullName evidence="14">Serine endopeptidase</fullName>
        <ecNumber evidence="14">3.4.21.-</ecNumber>
    </submittedName>
</protein>
<dbReference type="InterPro" id="IPR001314">
    <property type="entry name" value="Peptidase_S1A"/>
</dbReference>